<gene>
    <name evidence="3" type="ORF">ACFORO_08670</name>
</gene>
<evidence type="ECO:0000313" key="3">
    <source>
        <dbReference type="EMBL" id="MFC3510232.1"/>
    </source>
</evidence>
<keyword evidence="1" id="KW-0472">Membrane</keyword>
<sequence>MKKTRQGAALVMVAAAAMAMGGLGNGVASAAPAPVASIPDLTGVSTSVALDSGFVSALQSLNVAPSPSGNATVKDGVASFPITGGNVTVYKPGEVDPYVQGSIEHQGSGLKLTKGATVVQLDNFVVDPGKPATLSGRVQAGGKVVAPSTVLFDLDGSTLKPITTDAAAGTATLTGTTVKLSDGAAKALNGAFETDALKGGTTIGIATIVVALPGHMKQMPAGGVATGGGSTAGPEHIGLITGGSAAVLFAAAIGFMAIRRRGTVRTSTDSDNR</sequence>
<feature type="chain" id="PRO_5045376871" evidence="2">
    <location>
        <begin position="31"/>
        <end position="273"/>
    </location>
</feature>
<keyword evidence="1" id="KW-0812">Transmembrane</keyword>
<organism evidence="3 4">
    <name type="scientific">Amycolatopsis halotolerans</name>
    <dbReference type="NCBI Taxonomy" id="330083"/>
    <lineage>
        <taxon>Bacteria</taxon>
        <taxon>Bacillati</taxon>
        <taxon>Actinomycetota</taxon>
        <taxon>Actinomycetes</taxon>
        <taxon>Pseudonocardiales</taxon>
        <taxon>Pseudonocardiaceae</taxon>
        <taxon>Amycolatopsis</taxon>
    </lineage>
</organism>
<dbReference type="RefSeq" id="WP_377868187.1">
    <property type="nucleotide sequence ID" value="NZ_JBHMAY010000005.1"/>
</dbReference>
<feature type="transmembrane region" description="Helical" evidence="1">
    <location>
        <begin position="237"/>
        <end position="258"/>
    </location>
</feature>
<keyword evidence="2" id="KW-0732">Signal</keyword>
<evidence type="ECO:0000313" key="4">
    <source>
        <dbReference type="Proteomes" id="UP001595764"/>
    </source>
</evidence>
<dbReference type="Proteomes" id="UP001595764">
    <property type="component" value="Unassembled WGS sequence"/>
</dbReference>
<name>A0ABV7QBW4_9PSEU</name>
<keyword evidence="4" id="KW-1185">Reference proteome</keyword>
<protein>
    <submittedName>
        <fullName evidence="3">Uncharacterized protein</fullName>
    </submittedName>
</protein>
<dbReference type="EMBL" id="JBHRWI010000012">
    <property type="protein sequence ID" value="MFC3510232.1"/>
    <property type="molecule type" value="Genomic_DNA"/>
</dbReference>
<comment type="caution">
    <text evidence="3">The sequence shown here is derived from an EMBL/GenBank/DDBJ whole genome shotgun (WGS) entry which is preliminary data.</text>
</comment>
<feature type="signal peptide" evidence="2">
    <location>
        <begin position="1"/>
        <end position="30"/>
    </location>
</feature>
<proteinExistence type="predicted"/>
<evidence type="ECO:0000256" key="1">
    <source>
        <dbReference type="SAM" id="Phobius"/>
    </source>
</evidence>
<evidence type="ECO:0000256" key="2">
    <source>
        <dbReference type="SAM" id="SignalP"/>
    </source>
</evidence>
<accession>A0ABV7QBW4</accession>
<keyword evidence="1" id="KW-1133">Transmembrane helix</keyword>
<reference evidence="4" key="1">
    <citation type="journal article" date="2019" name="Int. J. Syst. Evol. Microbiol.">
        <title>The Global Catalogue of Microorganisms (GCM) 10K type strain sequencing project: providing services to taxonomists for standard genome sequencing and annotation.</title>
        <authorList>
            <consortium name="The Broad Institute Genomics Platform"/>
            <consortium name="The Broad Institute Genome Sequencing Center for Infectious Disease"/>
            <person name="Wu L."/>
            <person name="Ma J."/>
        </authorList>
    </citation>
    <scope>NUCLEOTIDE SEQUENCE [LARGE SCALE GENOMIC DNA]</scope>
    <source>
        <strain evidence="4">CGMCC 4.7682</strain>
    </source>
</reference>